<keyword evidence="1" id="KW-0863">Zinc-finger</keyword>
<dbReference type="SUPFAM" id="SSF57667">
    <property type="entry name" value="beta-beta-alpha zinc fingers"/>
    <property type="match status" value="1"/>
</dbReference>
<gene>
    <name evidence="3" type="ORF">CPELLU_LOCUS6688</name>
</gene>
<dbReference type="PROSITE" id="PS00028">
    <property type="entry name" value="ZINC_FINGER_C2H2_1"/>
    <property type="match status" value="1"/>
</dbReference>
<dbReference type="GO" id="GO:0008270">
    <property type="term" value="F:zinc ion binding"/>
    <property type="evidence" value="ECO:0007669"/>
    <property type="project" value="UniProtKB-KW"/>
</dbReference>
<name>A0A9N9GDF3_9GLOM</name>
<keyword evidence="1" id="KW-0862">Zinc</keyword>
<dbReference type="InterPro" id="IPR036236">
    <property type="entry name" value="Znf_C2H2_sf"/>
</dbReference>
<sequence length="358" mass="39259">MKSNTFLVKDVAPLSDRFQFVPIMFDYSQFTFLSNFFLALAESVYCFEQISTYTTVDISSSSAVPNNVIQNNGISLSSEDLLDSNSGEIGLDDDILSFPMNTLASDTTVLNNSISSSSVVPNDGISSSSADLLNSNSVEMVLDDNTLSSPMNTLASDFDVMALGDITTLSSISSSSVVPNNGISSSSMVPTNDDISSSSADILDPSKHFHMSIDDNTLSSSKDTLTSDFGAMVLGDNTTLSNPTATPNYNIVSSPTAMDPIHDFRPTFSPFTKRHTMPSRRKPYKCDDCEKAYRHPHELEDHRNYKHGGENPNKCLIEGCKSFKKSLSGRNSLRRHNLKFHEGNPYPMLKGRRNTYPI</sequence>
<dbReference type="OrthoDB" id="654211at2759"/>
<dbReference type="Proteomes" id="UP000789759">
    <property type="component" value="Unassembled WGS sequence"/>
</dbReference>
<keyword evidence="1" id="KW-0479">Metal-binding</keyword>
<proteinExistence type="predicted"/>
<evidence type="ECO:0000256" key="1">
    <source>
        <dbReference type="PROSITE-ProRule" id="PRU00042"/>
    </source>
</evidence>
<keyword evidence="4" id="KW-1185">Reference proteome</keyword>
<dbReference type="AlphaFoldDB" id="A0A9N9GDF3"/>
<evidence type="ECO:0000313" key="3">
    <source>
        <dbReference type="EMBL" id="CAG8594321.1"/>
    </source>
</evidence>
<dbReference type="EMBL" id="CAJVQA010004229">
    <property type="protein sequence ID" value="CAG8594321.1"/>
    <property type="molecule type" value="Genomic_DNA"/>
</dbReference>
<organism evidence="3 4">
    <name type="scientific">Cetraspora pellucida</name>
    <dbReference type="NCBI Taxonomy" id="1433469"/>
    <lineage>
        <taxon>Eukaryota</taxon>
        <taxon>Fungi</taxon>
        <taxon>Fungi incertae sedis</taxon>
        <taxon>Mucoromycota</taxon>
        <taxon>Glomeromycotina</taxon>
        <taxon>Glomeromycetes</taxon>
        <taxon>Diversisporales</taxon>
        <taxon>Gigasporaceae</taxon>
        <taxon>Cetraspora</taxon>
    </lineage>
</organism>
<evidence type="ECO:0000259" key="2">
    <source>
        <dbReference type="PROSITE" id="PS50157"/>
    </source>
</evidence>
<dbReference type="SMART" id="SM00355">
    <property type="entry name" value="ZnF_C2H2"/>
    <property type="match status" value="2"/>
</dbReference>
<feature type="domain" description="C2H2-type" evidence="2">
    <location>
        <begin position="284"/>
        <end position="312"/>
    </location>
</feature>
<evidence type="ECO:0000313" key="4">
    <source>
        <dbReference type="Proteomes" id="UP000789759"/>
    </source>
</evidence>
<reference evidence="3" key="1">
    <citation type="submission" date="2021-06" db="EMBL/GenBank/DDBJ databases">
        <authorList>
            <person name="Kallberg Y."/>
            <person name="Tangrot J."/>
            <person name="Rosling A."/>
        </authorList>
    </citation>
    <scope>NUCLEOTIDE SEQUENCE</scope>
    <source>
        <strain evidence="3">FL966</strain>
    </source>
</reference>
<dbReference type="PROSITE" id="PS50157">
    <property type="entry name" value="ZINC_FINGER_C2H2_2"/>
    <property type="match status" value="1"/>
</dbReference>
<dbReference type="Gene3D" id="3.30.160.60">
    <property type="entry name" value="Classic Zinc Finger"/>
    <property type="match status" value="1"/>
</dbReference>
<comment type="caution">
    <text evidence="3">The sequence shown here is derived from an EMBL/GenBank/DDBJ whole genome shotgun (WGS) entry which is preliminary data.</text>
</comment>
<protein>
    <submittedName>
        <fullName evidence="3">2299_t:CDS:1</fullName>
    </submittedName>
</protein>
<dbReference type="InterPro" id="IPR013087">
    <property type="entry name" value="Znf_C2H2_type"/>
</dbReference>
<accession>A0A9N9GDF3</accession>